<keyword evidence="2" id="KW-1133">Transmembrane helix</keyword>
<feature type="region of interest" description="Disordered" evidence="1">
    <location>
        <begin position="180"/>
        <end position="203"/>
    </location>
</feature>
<gene>
    <name evidence="4" type="ORF">A2774_05255</name>
</gene>
<feature type="compositionally biased region" description="Basic and acidic residues" evidence="1">
    <location>
        <begin position="180"/>
        <end position="192"/>
    </location>
</feature>
<feature type="compositionally biased region" description="Basic and acidic residues" evidence="1">
    <location>
        <begin position="34"/>
        <end position="89"/>
    </location>
</feature>
<keyword evidence="2" id="KW-0812">Transmembrane</keyword>
<reference evidence="4 5" key="1">
    <citation type="journal article" date="2016" name="Nat. Commun.">
        <title>Thousands of microbial genomes shed light on interconnected biogeochemical processes in an aquifer system.</title>
        <authorList>
            <person name="Anantharaman K."/>
            <person name="Brown C.T."/>
            <person name="Hug L.A."/>
            <person name="Sharon I."/>
            <person name="Castelle C.J."/>
            <person name="Probst A.J."/>
            <person name="Thomas B.C."/>
            <person name="Singh A."/>
            <person name="Wilkins M.J."/>
            <person name="Karaoz U."/>
            <person name="Brodie E.L."/>
            <person name="Williams K.H."/>
            <person name="Hubbard S.S."/>
            <person name="Banfield J.F."/>
        </authorList>
    </citation>
    <scope>NUCLEOTIDE SEQUENCE [LARGE SCALE GENOMIC DNA]</scope>
</reference>
<evidence type="ECO:0000256" key="1">
    <source>
        <dbReference type="SAM" id="MobiDB-lite"/>
    </source>
</evidence>
<dbReference type="Proteomes" id="UP000177208">
    <property type="component" value="Unassembled WGS sequence"/>
</dbReference>
<dbReference type="AlphaFoldDB" id="A0A1F7GBL3"/>
<feature type="transmembrane region" description="Helical" evidence="2">
    <location>
        <begin position="150"/>
        <end position="171"/>
    </location>
</feature>
<evidence type="ECO:0000259" key="3">
    <source>
        <dbReference type="Pfam" id="PF13399"/>
    </source>
</evidence>
<accession>A0A1F7GBL3</accession>
<feature type="compositionally biased region" description="Basic and acidic residues" evidence="1">
    <location>
        <begin position="97"/>
        <end position="111"/>
    </location>
</feature>
<dbReference type="EMBL" id="MFZG01000024">
    <property type="protein sequence ID" value="OGK16321.1"/>
    <property type="molecule type" value="Genomic_DNA"/>
</dbReference>
<sequence>MRTPGANKKVDKENSEESKTQGVVEPPKSLLSDKPAENETKTEAEVKKEPVAKDASAVEKASDKAVRVEAKDEAKKEDKVDESAVREPTEVLPSIDVKTEEVKNETKKETAVGETATVSMQSGSAPPPISIPISTSDTSYSSEKPSSKPLLWILFAIAVIILVAAGGWFYLSKTAKPDEKMTEEKAVTEPVKEAGSSTGEAATEEAKLDAYEIKVLNGSGSAGEASKAQTALEAGGFKVSSTGNAETYDYTDTIVLAKESVEKSFIRELKTLLSKSYSVGKDATLAASDASDVAVIVGSKKVE</sequence>
<feature type="compositionally biased region" description="Low complexity" evidence="1">
    <location>
        <begin position="131"/>
        <end position="142"/>
    </location>
</feature>
<feature type="region of interest" description="Disordered" evidence="1">
    <location>
        <begin position="1"/>
        <end position="142"/>
    </location>
</feature>
<dbReference type="InterPro" id="IPR027381">
    <property type="entry name" value="LytR/CpsA/Psr_C"/>
</dbReference>
<feature type="compositionally biased region" description="Basic and acidic residues" evidence="1">
    <location>
        <begin position="8"/>
        <end position="19"/>
    </location>
</feature>
<evidence type="ECO:0000313" key="4">
    <source>
        <dbReference type="EMBL" id="OGK16321.1"/>
    </source>
</evidence>
<feature type="domain" description="LytR/CpsA/Psr regulator C-terminal" evidence="3">
    <location>
        <begin position="211"/>
        <end position="299"/>
    </location>
</feature>
<evidence type="ECO:0000313" key="5">
    <source>
        <dbReference type="Proteomes" id="UP000177208"/>
    </source>
</evidence>
<dbReference type="Pfam" id="PF13399">
    <property type="entry name" value="LytR_C"/>
    <property type="match status" value="1"/>
</dbReference>
<organism evidence="4 5">
    <name type="scientific">Candidatus Roizmanbacteria bacterium RIFCSPHIGHO2_01_FULL_39_12c</name>
    <dbReference type="NCBI Taxonomy" id="1802031"/>
    <lineage>
        <taxon>Bacteria</taxon>
        <taxon>Candidatus Roizmaniibacteriota</taxon>
    </lineage>
</organism>
<proteinExistence type="predicted"/>
<name>A0A1F7GBL3_9BACT</name>
<protein>
    <recommendedName>
        <fullName evidence="3">LytR/CpsA/Psr regulator C-terminal domain-containing protein</fullName>
    </recommendedName>
</protein>
<evidence type="ECO:0000256" key="2">
    <source>
        <dbReference type="SAM" id="Phobius"/>
    </source>
</evidence>
<comment type="caution">
    <text evidence="4">The sequence shown here is derived from an EMBL/GenBank/DDBJ whole genome shotgun (WGS) entry which is preliminary data.</text>
</comment>
<dbReference type="Gene3D" id="3.30.70.2390">
    <property type="match status" value="1"/>
</dbReference>
<keyword evidence="2" id="KW-0472">Membrane</keyword>